<dbReference type="Pfam" id="PF00455">
    <property type="entry name" value="DeoRC"/>
    <property type="match status" value="1"/>
</dbReference>
<dbReference type="InterPro" id="IPR037171">
    <property type="entry name" value="NagB/RpiA_transferase-like"/>
</dbReference>
<keyword evidence="3" id="KW-0804">Transcription</keyword>
<organism evidence="5 6">
    <name type="scientific">Aeribacillus alveayuensis</name>
    <dbReference type="NCBI Taxonomy" id="279215"/>
    <lineage>
        <taxon>Bacteria</taxon>
        <taxon>Bacillati</taxon>
        <taxon>Bacillota</taxon>
        <taxon>Bacilli</taxon>
        <taxon>Bacillales</taxon>
        <taxon>Bacillaceae</taxon>
        <taxon>Aeribacillus</taxon>
    </lineage>
</organism>
<reference evidence="5 6" key="1">
    <citation type="submission" date="2023-07" db="EMBL/GenBank/DDBJ databases">
        <title>Genomic Encyclopedia of Type Strains, Phase IV (KMG-IV): sequencing the most valuable type-strain genomes for metagenomic binning, comparative biology and taxonomic classification.</title>
        <authorList>
            <person name="Goeker M."/>
        </authorList>
    </citation>
    <scope>NUCLEOTIDE SEQUENCE [LARGE SCALE GENOMIC DNA]</scope>
    <source>
        <strain evidence="5 6">DSM 19092</strain>
    </source>
</reference>
<keyword evidence="2" id="KW-0238">DNA-binding</keyword>
<dbReference type="PROSITE" id="PS51000">
    <property type="entry name" value="HTH_DEOR_2"/>
    <property type="match status" value="1"/>
</dbReference>
<dbReference type="Gene3D" id="3.40.50.1360">
    <property type="match status" value="1"/>
</dbReference>
<dbReference type="PRINTS" id="PR00037">
    <property type="entry name" value="HTHLACR"/>
</dbReference>
<dbReference type="PANTHER" id="PTHR30363">
    <property type="entry name" value="HTH-TYPE TRANSCRIPTIONAL REGULATOR SRLR-RELATED"/>
    <property type="match status" value="1"/>
</dbReference>
<evidence type="ECO:0000256" key="3">
    <source>
        <dbReference type="ARBA" id="ARBA00023163"/>
    </source>
</evidence>
<dbReference type="PANTHER" id="PTHR30363:SF44">
    <property type="entry name" value="AGA OPERON TRANSCRIPTIONAL REPRESSOR-RELATED"/>
    <property type="match status" value="1"/>
</dbReference>
<dbReference type="Gene3D" id="1.10.10.10">
    <property type="entry name" value="Winged helix-like DNA-binding domain superfamily/Winged helix DNA-binding domain"/>
    <property type="match status" value="1"/>
</dbReference>
<accession>A0ABT9VT39</accession>
<dbReference type="PROSITE" id="PS00894">
    <property type="entry name" value="HTH_DEOR_1"/>
    <property type="match status" value="1"/>
</dbReference>
<sequence length="262" mass="28681">MYTILPEERKNAIIQELERTGKVKVLDFAEKFQVSPETIRRDLVILEEKGLLKRVYGGAVKKSYQAGEPPFLHRTTVNQEAKIKIGKAAANLIEDGDTVIIDVGTTMLEFAKAIENKEGITIMTNSLPVCSVLTEALNVKKFSGNVLLLGGQLNPKQQSIGGRLTEKMLEEFHVDKAFISAGGVSIDGGVSDYDLTESAVSQAMIQASKEVILLADYSKIGVDAFCKICPLEKVDVLVCDQPLPKGWENNKKINGINWVTAT</sequence>
<dbReference type="RefSeq" id="WP_419152746.1">
    <property type="nucleotide sequence ID" value="NZ_JAUSTR010000024.1"/>
</dbReference>
<evidence type="ECO:0000313" key="5">
    <source>
        <dbReference type="EMBL" id="MDQ0163785.1"/>
    </source>
</evidence>
<keyword evidence="6" id="KW-1185">Reference proteome</keyword>
<dbReference type="InterPro" id="IPR050313">
    <property type="entry name" value="Carb_Metab_HTH_regulators"/>
</dbReference>
<proteinExistence type="predicted"/>
<dbReference type="SMART" id="SM01134">
    <property type="entry name" value="DeoRC"/>
    <property type="match status" value="1"/>
</dbReference>
<dbReference type="Pfam" id="PF08220">
    <property type="entry name" value="HTH_DeoR"/>
    <property type="match status" value="1"/>
</dbReference>
<dbReference type="EMBL" id="JAUSTR010000024">
    <property type="protein sequence ID" value="MDQ0163785.1"/>
    <property type="molecule type" value="Genomic_DNA"/>
</dbReference>
<dbReference type="Proteomes" id="UP001225646">
    <property type="component" value="Unassembled WGS sequence"/>
</dbReference>
<protein>
    <submittedName>
        <fullName evidence="5">DeoR/GlpR family transcriptional regulator of sugar metabolism</fullName>
    </submittedName>
</protein>
<evidence type="ECO:0000256" key="1">
    <source>
        <dbReference type="ARBA" id="ARBA00023015"/>
    </source>
</evidence>
<dbReference type="InterPro" id="IPR014036">
    <property type="entry name" value="DeoR-like_C"/>
</dbReference>
<dbReference type="SMART" id="SM00420">
    <property type="entry name" value="HTH_DEOR"/>
    <property type="match status" value="1"/>
</dbReference>
<evidence type="ECO:0000259" key="4">
    <source>
        <dbReference type="PROSITE" id="PS51000"/>
    </source>
</evidence>
<evidence type="ECO:0000313" key="6">
    <source>
        <dbReference type="Proteomes" id="UP001225646"/>
    </source>
</evidence>
<dbReference type="InterPro" id="IPR001034">
    <property type="entry name" value="DeoR_HTH"/>
</dbReference>
<comment type="caution">
    <text evidence="5">The sequence shown here is derived from an EMBL/GenBank/DDBJ whole genome shotgun (WGS) entry which is preliminary data.</text>
</comment>
<name>A0ABT9VT39_9BACI</name>
<dbReference type="InterPro" id="IPR018356">
    <property type="entry name" value="Tscrpt_reg_HTH_DeoR_CS"/>
</dbReference>
<keyword evidence="1" id="KW-0805">Transcription regulation</keyword>
<dbReference type="SUPFAM" id="SSF100950">
    <property type="entry name" value="NagB/RpiA/CoA transferase-like"/>
    <property type="match status" value="1"/>
</dbReference>
<dbReference type="SUPFAM" id="SSF46785">
    <property type="entry name" value="Winged helix' DNA-binding domain"/>
    <property type="match status" value="1"/>
</dbReference>
<evidence type="ECO:0000256" key="2">
    <source>
        <dbReference type="ARBA" id="ARBA00023125"/>
    </source>
</evidence>
<gene>
    <name evidence="5" type="ORF">J2S06_002896</name>
</gene>
<dbReference type="InterPro" id="IPR036388">
    <property type="entry name" value="WH-like_DNA-bd_sf"/>
</dbReference>
<feature type="domain" description="HTH deoR-type" evidence="4">
    <location>
        <begin position="6"/>
        <end position="61"/>
    </location>
</feature>
<dbReference type="InterPro" id="IPR036390">
    <property type="entry name" value="WH_DNA-bd_sf"/>
</dbReference>